<dbReference type="Pfam" id="PF00535">
    <property type="entry name" value="Glycos_transf_2"/>
    <property type="match status" value="1"/>
</dbReference>
<evidence type="ECO:0000313" key="4">
    <source>
        <dbReference type="EMBL" id="ETY71971.1"/>
    </source>
</evidence>
<keyword evidence="1" id="KW-0328">Glycosyltransferase</keyword>
<comment type="caution">
    <text evidence="4">The sequence shown here is derived from an EMBL/GenBank/DDBJ whole genome shotgun (WGS) entry which is preliminary data.</text>
</comment>
<dbReference type="eggNOG" id="COG1216">
    <property type="taxonomic scope" value="Bacteria"/>
</dbReference>
<dbReference type="SUPFAM" id="SSF53448">
    <property type="entry name" value="Nucleotide-diphospho-sugar transferases"/>
    <property type="match status" value="1"/>
</dbReference>
<dbReference type="EMBL" id="AZMV01000002">
    <property type="protein sequence ID" value="ETY71971.1"/>
    <property type="molecule type" value="Genomic_DNA"/>
</dbReference>
<keyword evidence="5" id="KW-1185">Reference proteome</keyword>
<proteinExistence type="predicted"/>
<dbReference type="CDD" id="cd00761">
    <property type="entry name" value="Glyco_tranf_GTA_type"/>
    <property type="match status" value="1"/>
</dbReference>
<evidence type="ECO:0000313" key="5">
    <source>
        <dbReference type="Proteomes" id="UP000019155"/>
    </source>
</evidence>
<gene>
    <name evidence="4" type="ORF">BMOU_0711</name>
</gene>
<dbReference type="Gene3D" id="3.90.550.10">
    <property type="entry name" value="Spore Coat Polysaccharide Biosynthesis Protein SpsA, Chain A"/>
    <property type="match status" value="1"/>
</dbReference>
<dbReference type="AlphaFoldDB" id="W4NBX5"/>
<dbReference type="PATRIC" id="fig|1435051.3.peg.706"/>
<dbReference type="PANTHER" id="PTHR22916:SF51">
    <property type="entry name" value="GLYCOSYLTRANSFERASE EPSH-RELATED"/>
    <property type="match status" value="1"/>
</dbReference>
<organism evidence="4 5">
    <name type="scientific">Bifidobacterium moukalabense DSM 27321</name>
    <dbReference type="NCBI Taxonomy" id="1435051"/>
    <lineage>
        <taxon>Bacteria</taxon>
        <taxon>Bacillati</taxon>
        <taxon>Actinomycetota</taxon>
        <taxon>Actinomycetes</taxon>
        <taxon>Bifidobacteriales</taxon>
        <taxon>Bifidobacteriaceae</taxon>
        <taxon>Bifidobacterium</taxon>
    </lineage>
</organism>
<sequence length="329" mass="36958">MSAGNPLVSLIVPVYNAGDYLNVCVNSLLRQTYANIQVILVDDGSTDGSADLCNAWADKDSRVMVIHQTNVGVSMARNAGINAADGDWLEFVDSDDWLEAGTVAELLGLVHDKHAQMAIFNYRSVSVEDTPDTVQGRSADYRIKAGILSRKDVLDCILAYSGVKGYVWNKFFSRALIEQGDLQFDSRISMCEDLLFNVEYALLPTVTVSTDRCLYNYRNNPESVSHRVDLESMATCLEAHERMMAIVPQESRSSVGASYAILAEELLLRTYDVSDATHRDECGTILRKYWWHALKRQRSPRYWVRILGGALCPSLFYPVWKRMKGGRFD</sequence>
<evidence type="ECO:0000259" key="3">
    <source>
        <dbReference type="Pfam" id="PF00535"/>
    </source>
</evidence>
<name>W4NBX5_9BIFI</name>
<evidence type="ECO:0000256" key="1">
    <source>
        <dbReference type="ARBA" id="ARBA00022676"/>
    </source>
</evidence>
<evidence type="ECO:0000256" key="2">
    <source>
        <dbReference type="ARBA" id="ARBA00022679"/>
    </source>
</evidence>
<keyword evidence="2 4" id="KW-0808">Transferase</keyword>
<dbReference type="RefSeq" id="WP_034874920.1">
    <property type="nucleotide sequence ID" value="NZ_AZMV01000002.1"/>
</dbReference>
<dbReference type="InterPro" id="IPR029044">
    <property type="entry name" value="Nucleotide-diphossugar_trans"/>
</dbReference>
<feature type="domain" description="Glycosyltransferase 2-like" evidence="3">
    <location>
        <begin position="9"/>
        <end position="151"/>
    </location>
</feature>
<dbReference type="Proteomes" id="UP000019155">
    <property type="component" value="Unassembled WGS sequence"/>
</dbReference>
<protein>
    <submittedName>
        <fullName evidence="4">Glycosyl transferase, family 2</fullName>
    </submittedName>
</protein>
<accession>W4NBX5</accession>
<dbReference type="GO" id="GO:0016757">
    <property type="term" value="F:glycosyltransferase activity"/>
    <property type="evidence" value="ECO:0007669"/>
    <property type="project" value="UniProtKB-KW"/>
</dbReference>
<reference evidence="4 5" key="1">
    <citation type="journal article" date="2014" name="Genome Announc.">
        <title>The Genome Sequence of Bifidobacterium moukalabense DSM 27321 Highlights the Close Phylogenetic Relatedness with the Bifidobacterium dentium Taxon.</title>
        <authorList>
            <person name="Lugli G.A."/>
            <person name="Duranti S."/>
            <person name="Milani C."/>
            <person name="Turroni F."/>
            <person name="Viappiani A."/>
            <person name="Mangifesta M."/>
            <person name="van Sinderen D."/>
            <person name="Ventura M."/>
        </authorList>
    </citation>
    <scope>NUCLEOTIDE SEQUENCE [LARGE SCALE GENOMIC DNA]</scope>
    <source>
        <strain evidence="4 5">DSM 27321</strain>
    </source>
</reference>
<dbReference type="GeneID" id="97503207"/>
<dbReference type="OrthoDB" id="3171021at2"/>
<dbReference type="PANTHER" id="PTHR22916">
    <property type="entry name" value="GLYCOSYLTRANSFERASE"/>
    <property type="match status" value="1"/>
</dbReference>
<dbReference type="InterPro" id="IPR001173">
    <property type="entry name" value="Glyco_trans_2-like"/>
</dbReference>
<dbReference type="STRING" id="1435051.BMOU_0711"/>